<dbReference type="Pfam" id="PF00014">
    <property type="entry name" value="Kunitz_BPTI"/>
    <property type="match status" value="1"/>
</dbReference>
<evidence type="ECO:0000259" key="6">
    <source>
        <dbReference type="PROSITE" id="PS50279"/>
    </source>
</evidence>
<evidence type="ECO:0000256" key="1">
    <source>
        <dbReference type="ARBA" id="ARBA00022690"/>
    </source>
</evidence>
<dbReference type="AlphaFoldDB" id="A0A2I9LP57"/>
<dbReference type="GO" id="GO:0044562">
    <property type="term" value="P:venom-mediated inhibition of voltage-gated potassium channel activity"/>
    <property type="evidence" value="ECO:0007669"/>
    <property type="project" value="UniProtKB-ARBA"/>
</dbReference>
<keyword evidence="2" id="KW-0722">Serine protease inhibitor</keyword>
<protein>
    <submittedName>
        <fullName evidence="7">Kunitz-type protease inhibitor</fullName>
    </submittedName>
</protein>
<evidence type="ECO:0000256" key="5">
    <source>
        <dbReference type="SAM" id="SignalP"/>
    </source>
</evidence>
<dbReference type="SMART" id="SM00131">
    <property type="entry name" value="KU"/>
    <property type="match status" value="1"/>
</dbReference>
<dbReference type="PROSITE" id="PS50279">
    <property type="entry name" value="BPTI_KUNITZ_2"/>
    <property type="match status" value="1"/>
</dbReference>
<evidence type="ECO:0000313" key="7">
    <source>
        <dbReference type="EMBL" id="MBW20165.1"/>
    </source>
</evidence>
<accession>A0A2I9LP57</accession>
<evidence type="ECO:0000256" key="2">
    <source>
        <dbReference type="ARBA" id="ARBA00022900"/>
    </source>
</evidence>
<dbReference type="Gene3D" id="4.10.410.10">
    <property type="entry name" value="Pancreatic trypsin inhibitor Kunitz domain"/>
    <property type="match status" value="1"/>
</dbReference>
<sequence>MKSILVIVAILSLLFNSFADAKKDCSSKPDTGLGKAYFLRYYYNTKTNTCETFIYGGIRGNGNNFLSKNACCQVCKKGPC</sequence>
<dbReference type="SUPFAM" id="SSF57362">
    <property type="entry name" value="BPTI-like"/>
    <property type="match status" value="1"/>
</dbReference>
<keyword evidence="5" id="KW-0732">Signal</keyword>
<proteinExistence type="inferred from homology"/>
<feature type="domain" description="BPTI/Kunitz inhibitor" evidence="6">
    <location>
        <begin position="25"/>
        <end position="75"/>
    </location>
</feature>
<dbReference type="GO" id="GO:0005615">
    <property type="term" value="C:extracellular space"/>
    <property type="evidence" value="ECO:0007669"/>
    <property type="project" value="TreeGrafter"/>
</dbReference>
<reference evidence="7" key="1">
    <citation type="journal article" date="2017" name="Toxicon">
        <title>Venom-gland transcriptomics and venom proteomics of the Hentz striped scorpion (Centruroides hentzi; Buthidae) reveal high toxin diversity in a harmless member of a lethal family.</title>
        <authorList>
            <person name="Ward M.J."/>
            <person name="Ellsworth S.A."/>
            <person name="Rokyta D.R."/>
        </authorList>
    </citation>
    <scope>NUCLEOTIDE SEQUENCE</scope>
    <source>
        <tissue evidence="7">Venom gland</tissue>
    </source>
</reference>
<evidence type="ECO:0000256" key="3">
    <source>
        <dbReference type="ARBA" id="ARBA00023157"/>
    </source>
</evidence>
<dbReference type="PANTHER" id="PTHR46751">
    <property type="entry name" value="EPPIN"/>
    <property type="match status" value="1"/>
</dbReference>
<dbReference type="InterPro" id="IPR002223">
    <property type="entry name" value="Kunitz_BPTI"/>
</dbReference>
<evidence type="ECO:0000256" key="4">
    <source>
        <dbReference type="ARBA" id="ARBA00038506"/>
    </source>
</evidence>
<dbReference type="InterPro" id="IPR036880">
    <property type="entry name" value="Kunitz_BPTI_sf"/>
</dbReference>
<feature type="signal peptide" evidence="5">
    <location>
        <begin position="1"/>
        <end position="21"/>
    </location>
</feature>
<dbReference type="GO" id="GO:0004867">
    <property type="term" value="F:serine-type endopeptidase inhibitor activity"/>
    <property type="evidence" value="ECO:0007669"/>
    <property type="project" value="UniProtKB-KW"/>
</dbReference>
<keyword evidence="1" id="KW-0646">Protease inhibitor</keyword>
<name>A0A2I9LP57_9SCOR</name>
<feature type="chain" id="PRO_5014435375" evidence="5">
    <location>
        <begin position="22"/>
        <end position="80"/>
    </location>
</feature>
<organism evidence="7">
    <name type="scientific">Centruroides hentzi</name>
    <dbReference type="NCBI Taxonomy" id="88313"/>
    <lineage>
        <taxon>Eukaryota</taxon>
        <taxon>Metazoa</taxon>
        <taxon>Ecdysozoa</taxon>
        <taxon>Arthropoda</taxon>
        <taxon>Chelicerata</taxon>
        <taxon>Arachnida</taxon>
        <taxon>Scorpiones</taxon>
        <taxon>Buthida</taxon>
        <taxon>Buthoidea</taxon>
        <taxon>Buthidae</taxon>
        <taxon>Centruroides</taxon>
    </lineage>
</organism>
<dbReference type="InterPro" id="IPR051388">
    <property type="entry name" value="Serpin_venom_toxin"/>
</dbReference>
<dbReference type="PANTHER" id="PTHR46751:SF1">
    <property type="entry name" value="WAP FOUR-DISULFIDE CORE DOMAIN PROTEIN 6A"/>
    <property type="match status" value="1"/>
</dbReference>
<keyword evidence="3" id="KW-1015">Disulfide bond</keyword>
<comment type="similarity">
    <text evidence="4">Belongs to the venom Kunitz-type family. 03 (sub-Kunitz) subfamily.</text>
</comment>
<dbReference type="EMBL" id="GFWZ01000175">
    <property type="protein sequence ID" value="MBW20165.1"/>
    <property type="molecule type" value="Transcribed_RNA"/>
</dbReference>